<sequence length="128" mass="13751">MTATANASRRLIDTTIDAEALTRMGGGWQARLVLARQIADITPLSTRQIDTLLAAIRSGLPVTLKTRNYVAGPVVETATVVVTALRNVCHVPSQRISKRQWGGFNGDVYLSDIVDVTTPDTACEAADK</sequence>
<accession>G8I4B9</accession>
<protein>
    <submittedName>
        <fullName evidence="1">Uncharacterized protein</fullName>
    </submittedName>
</protein>
<dbReference type="RefSeq" id="YP_009018697.1">
    <property type="nucleotide sequence ID" value="NC_023744.1"/>
</dbReference>
<dbReference type="KEGG" id="vg:18990007"/>
<dbReference type="EMBL" id="JN698994">
    <property type="protein sequence ID" value="AER47563.1"/>
    <property type="molecule type" value="Genomic_DNA"/>
</dbReference>
<keyword evidence="2" id="KW-1185">Reference proteome</keyword>
<evidence type="ECO:0000313" key="2">
    <source>
        <dbReference type="Proteomes" id="UP000005857"/>
    </source>
</evidence>
<dbReference type="Proteomes" id="UP000005857">
    <property type="component" value="Segment"/>
</dbReference>
<dbReference type="GeneID" id="18990007"/>
<proteinExistence type="predicted"/>
<reference evidence="1 2" key="1">
    <citation type="journal article" date="2012" name="J. Virol.">
        <title>Complete Genome Sequences of 138 Mycobacteriophages.</title>
        <authorList>
            <consortium name="the Science Education Alliance Phage Hunters Advancing Genomics and Evolutionary Science Program"/>
            <consortium name="the KwaZulu-Natal Research Institute for Tuberculosis and HIV Mycobacterial Genetics Course Students"/>
            <consortium name="the Phage Hunters Integrating Research and Education Program"/>
            <person name="Hatfull G.F."/>
        </authorList>
    </citation>
    <scope>NUCLEOTIDE SEQUENCE [LARGE SCALE GENOMIC DNA]</scope>
</reference>
<organism evidence="1 2">
    <name type="scientific">Mycobacterium phage DS6A</name>
    <dbReference type="NCBI Taxonomy" id="45764"/>
    <lineage>
        <taxon>Viruses</taxon>
        <taxon>Duplodnaviria</taxon>
        <taxon>Heunggongvirae</taxon>
        <taxon>Uroviricota</taxon>
        <taxon>Caudoviricetes</taxon>
        <taxon>Hnatkovirus</taxon>
        <taxon>Hnatkovirus DS6A</taxon>
    </lineage>
</organism>
<evidence type="ECO:0000313" key="1">
    <source>
        <dbReference type="EMBL" id="AER47563.1"/>
    </source>
</evidence>
<gene>
    <name evidence="1" type="primary">9</name>
    <name evidence="1" type="ORF">DS6A_9</name>
</gene>
<name>G8I4B9_9CAUD</name>